<dbReference type="GO" id="GO:0006355">
    <property type="term" value="P:regulation of DNA-templated transcription"/>
    <property type="evidence" value="ECO:0007669"/>
    <property type="project" value="InterPro"/>
</dbReference>
<dbReference type="PANTHER" id="PTHR38781:SF1">
    <property type="entry name" value="ANTITOXIN DINJ-RELATED"/>
    <property type="match status" value="1"/>
</dbReference>
<dbReference type="NCBIfam" id="TIGR02384">
    <property type="entry name" value="RelB_DinJ"/>
    <property type="match status" value="1"/>
</dbReference>
<dbReference type="AlphaFoldDB" id="A0A369P144"/>
<keyword evidence="2" id="KW-1277">Toxin-antitoxin system</keyword>
<comment type="similarity">
    <text evidence="1">Belongs to the RelB/DinJ antitoxin family.</text>
</comment>
<name>A0A369P144_9ACTN</name>
<dbReference type="InterPro" id="IPR013321">
    <property type="entry name" value="Arc_rbn_hlx_hlx"/>
</dbReference>
<dbReference type="GO" id="GO:0006351">
    <property type="term" value="P:DNA-templated transcription"/>
    <property type="evidence" value="ECO:0007669"/>
    <property type="project" value="TreeGrafter"/>
</dbReference>
<evidence type="ECO:0000256" key="1">
    <source>
        <dbReference type="ARBA" id="ARBA00010562"/>
    </source>
</evidence>
<dbReference type="Pfam" id="PF04221">
    <property type="entry name" value="RelB"/>
    <property type="match status" value="1"/>
</dbReference>
<protein>
    <submittedName>
        <fullName evidence="3">Type II toxin-antitoxin system antitoxin, RelB/DinJ family</fullName>
    </submittedName>
</protein>
<comment type="caution">
    <text evidence="3">The sequence shown here is derived from an EMBL/GenBank/DDBJ whole genome shotgun (WGS) entry which is preliminary data.</text>
</comment>
<proteinExistence type="inferred from homology"/>
<sequence length="89" mass="9902">MATASVTVRVDEDTKRAAANIVEDFGFDLSSVTRAFYRQIVREQRIPLTLEYPTPNLESREAIRETKELIASGDPGYATVSEMFEAMGA</sequence>
<organism evidence="3 4">
    <name type="scientific">Adlercreutzia equolifaciens subsp. celatus</name>
    <dbReference type="NCBI Taxonomy" id="394340"/>
    <lineage>
        <taxon>Bacteria</taxon>
        <taxon>Bacillati</taxon>
        <taxon>Actinomycetota</taxon>
        <taxon>Coriobacteriia</taxon>
        <taxon>Eggerthellales</taxon>
        <taxon>Eggerthellaceae</taxon>
        <taxon>Adlercreutzia</taxon>
    </lineage>
</organism>
<evidence type="ECO:0000256" key="2">
    <source>
        <dbReference type="ARBA" id="ARBA00022649"/>
    </source>
</evidence>
<dbReference type="InterPro" id="IPR007337">
    <property type="entry name" value="RelB/DinJ"/>
</dbReference>
<dbReference type="EMBL" id="PPUT01000007">
    <property type="protein sequence ID" value="RDC45732.1"/>
    <property type="molecule type" value="Genomic_DNA"/>
</dbReference>
<evidence type="ECO:0000313" key="4">
    <source>
        <dbReference type="Proteomes" id="UP000253805"/>
    </source>
</evidence>
<dbReference type="PANTHER" id="PTHR38781">
    <property type="entry name" value="ANTITOXIN DINJ-RELATED"/>
    <property type="match status" value="1"/>
</dbReference>
<evidence type="ECO:0000313" key="3">
    <source>
        <dbReference type="EMBL" id="RDC45732.1"/>
    </source>
</evidence>
<accession>A0A369P144</accession>
<dbReference type="Proteomes" id="UP000253805">
    <property type="component" value="Unassembled WGS sequence"/>
</dbReference>
<dbReference type="Gene3D" id="1.10.1220.10">
    <property type="entry name" value="Met repressor-like"/>
    <property type="match status" value="1"/>
</dbReference>
<gene>
    <name evidence="3" type="ORF">C1850_03955</name>
</gene>
<reference evidence="3 4" key="1">
    <citation type="journal article" date="2018" name="Elife">
        <title>Discovery and characterization of a prevalent human gut bacterial enzyme sufficient for the inactivation of a family of plant toxins.</title>
        <authorList>
            <person name="Koppel N."/>
            <person name="Bisanz J.E."/>
            <person name="Pandelia M.E."/>
            <person name="Turnbaugh P.J."/>
            <person name="Balskus E.P."/>
        </authorList>
    </citation>
    <scope>NUCLEOTIDE SEQUENCE [LARGE SCALE GENOMIC DNA]</scope>
    <source>
        <strain evidence="3 4">OB21 GAM 11</strain>
    </source>
</reference>
<dbReference type="RefSeq" id="WP_114548668.1">
    <property type="nucleotide sequence ID" value="NZ_DBGDPA010000044.1"/>
</dbReference>